<organism evidence="2 3">
    <name type="scientific">Dichomitus squalens</name>
    <dbReference type="NCBI Taxonomy" id="114155"/>
    <lineage>
        <taxon>Eukaryota</taxon>
        <taxon>Fungi</taxon>
        <taxon>Dikarya</taxon>
        <taxon>Basidiomycota</taxon>
        <taxon>Agaricomycotina</taxon>
        <taxon>Agaricomycetes</taxon>
        <taxon>Polyporales</taxon>
        <taxon>Polyporaceae</taxon>
        <taxon>Dichomitus</taxon>
    </lineage>
</organism>
<protein>
    <recommendedName>
        <fullName evidence="4">DUF4185 domain-containing protein</fullName>
    </recommendedName>
</protein>
<feature type="chain" id="PRO_5020703098" description="DUF4185 domain-containing protein" evidence="1">
    <location>
        <begin position="19"/>
        <end position="376"/>
    </location>
</feature>
<name>A0A4Q9PK77_9APHY</name>
<feature type="signal peptide" evidence="1">
    <location>
        <begin position="1"/>
        <end position="18"/>
    </location>
</feature>
<accession>A0A4Q9PK77</accession>
<evidence type="ECO:0000313" key="2">
    <source>
        <dbReference type="EMBL" id="TBU54549.1"/>
    </source>
</evidence>
<dbReference type="Proteomes" id="UP000292082">
    <property type="component" value="Unassembled WGS sequence"/>
</dbReference>
<gene>
    <name evidence="2" type="ORF">BD310DRAFT_987521</name>
</gene>
<sequence length="376" mass="40544">MDLRLTLFFALVASTCNASFHHRRQTAKPVVASTTVYPSLNMQGLNRDSCVSVAWETNQALWVCRDTQQLQSNGSPGVGLIANTASYSGLPSDKSNPQALTLTSPQGFGSLFYKLEASECLDFGACSDGTRWVGWPNTGPVVTFSFNGAISAYQFLARQNLKGLSVTNTPDYSLYHVTSQTADASKIPTTNMDISGFWTGNQVGYGNDASVVANGYAYLYGATPSGGLAVARAALTGTLGTLEDRSLYQFYVNGKWQTAIPNKNDSGITLANTRSAQGTVYFSKRWNSFVWIGGDGFPNANFYISTAPNPEGPWTSPTLFYSGAVGDSGTLTYSTVAHPALTDGTGNYIFLSYSRTITNAQGFQVYDQPLIRVDWQ</sequence>
<proteinExistence type="predicted"/>
<reference evidence="2 3" key="1">
    <citation type="submission" date="2019-01" db="EMBL/GenBank/DDBJ databases">
        <title>Draft genome sequences of three monokaryotic isolates of the white-rot basidiomycete fungus Dichomitus squalens.</title>
        <authorList>
            <consortium name="DOE Joint Genome Institute"/>
            <person name="Lopez S.C."/>
            <person name="Andreopoulos B."/>
            <person name="Pangilinan J."/>
            <person name="Lipzen A."/>
            <person name="Riley R."/>
            <person name="Ahrendt S."/>
            <person name="Ng V."/>
            <person name="Barry K."/>
            <person name="Daum C."/>
            <person name="Grigoriev I.V."/>
            <person name="Hilden K.S."/>
            <person name="Makela M.R."/>
            <person name="de Vries R.P."/>
        </authorList>
    </citation>
    <scope>NUCLEOTIDE SEQUENCE [LARGE SCALE GENOMIC DNA]</scope>
    <source>
        <strain evidence="2 3">CBS 464.89</strain>
    </source>
</reference>
<dbReference type="EMBL" id="ML145186">
    <property type="protein sequence ID" value="TBU54549.1"/>
    <property type="molecule type" value="Genomic_DNA"/>
</dbReference>
<keyword evidence="1" id="KW-0732">Signal</keyword>
<evidence type="ECO:0000313" key="3">
    <source>
        <dbReference type="Proteomes" id="UP000292082"/>
    </source>
</evidence>
<keyword evidence="3" id="KW-1185">Reference proteome</keyword>
<evidence type="ECO:0008006" key="4">
    <source>
        <dbReference type="Google" id="ProtNLM"/>
    </source>
</evidence>
<dbReference type="AlphaFoldDB" id="A0A4Q9PK77"/>
<evidence type="ECO:0000256" key="1">
    <source>
        <dbReference type="SAM" id="SignalP"/>
    </source>
</evidence>